<proteinExistence type="predicted"/>
<accession>A0A068NN13</accession>
<dbReference type="KEGG" id="fgi:OP10G_1424"/>
<name>A0A068NN13_FIMGI</name>
<gene>
    <name evidence="1" type="ORF">OP10G_1424</name>
</gene>
<evidence type="ECO:0000313" key="1">
    <source>
        <dbReference type="EMBL" id="AIE84792.1"/>
    </source>
</evidence>
<dbReference type="Proteomes" id="UP000027982">
    <property type="component" value="Chromosome"/>
</dbReference>
<keyword evidence="2" id="KW-1185">Reference proteome</keyword>
<reference evidence="1 2" key="1">
    <citation type="journal article" date="2014" name="PLoS ONE">
        <title>The first complete genome sequence of the class fimbriimonadia in the phylum armatimonadetes.</title>
        <authorList>
            <person name="Hu Z.Y."/>
            <person name="Wang Y.Z."/>
            <person name="Im W.T."/>
            <person name="Wang S.Y."/>
            <person name="Zhao G.P."/>
            <person name="Zheng H.J."/>
            <person name="Quan Z.X."/>
        </authorList>
    </citation>
    <scope>NUCLEOTIDE SEQUENCE [LARGE SCALE GENOMIC DNA]</scope>
    <source>
        <strain evidence="1">Gsoil 348</strain>
    </source>
</reference>
<dbReference type="AlphaFoldDB" id="A0A068NN13"/>
<evidence type="ECO:0000313" key="2">
    <source>
        <dbReference type="Proteomes" id="UP000027982"/>
    </source>
</evidence>
<dbReference type="STRING" id="661478.OP10G_1424"/>
<protein>
    <submittedName>
        <fullName evidence="1">Uncharacterized protein</fullName>
    </submittedName>
</protein>
<dbReference type="EMBL" id="CP007139">
    <property type="protein sequence ID" value="AIE84792.1"/>
    <property type="molecule type" value="Genomic_DNA"/>
</dbReference>
<organism evidence="1 2">
    <name type="scientific">Fimbriimonas ginsengisoli Gsoil 348</name>
    <dbReference type="NCBI Taxonomy" id="661478"/>
    <lineage>
        <taxon>Bacteria</taxon>
        <taxon>Bacillati</taxon>
        <taxon>Armatimonadota</taxon>
        <taxon>Fimbriimonadia</taxon>
        <taxon>Fimbriimonadales</taxon>
        <taxon>Fimbriimonadaceae</taxon>
        <taxon>Fimbriimonas</taxon>
    </lineage>
</organism>
<sequence>MLILSQRRRGDISKLRAKRSGALVESRPNLRALKAATST</sequence>
<dbReference type="HOGENOM" id="CLU_3310119_0_0_0"/>